<name>A0A6A6GM50_9PEZI</name>
<accession>A0A6A6GM50</accession>
<proteinExistence type="inferred from homology"/>
<dbReference type="Gene3D" id="3.30.1380.20">
    <property type="entry name" value="Trafficking protein particle complex subunit 3"/>
    <property type="match status" value="1"/>
</dbReference>
<dbReference type="OrthoDB" id="941624at2759"/>
<dbReference type="EMBL" id="ML992502">
    <property type="protein sequence ID" value="KAF2226698.1"/>
    <property type="molecule type" value="Genomic_DNA"/>
</dbReference>
<evidence type="ECO:0000313" key="3">
    <source>
        <dbReference type="EMBL" id="KAF2226698.1"/>
    </source>
</evidence>
<evidence type="ECO:0000256" key="2">
    <source>
        <dbReference type="SAM" id="MobiDB-lite"/>
    </source>
</evidence>
<dbReference type="GO" id="GO:0006888">
    <property type="term" value="P:endoplasmic reticulum to Golgi vesicle-mediated transport"/>
    <property type="evidence" value="ECO:0007669"/>
    <property type="project" value="TreeGrafter"/>
</dbReference>
<dbReference type="CDD" id="cd14944">
    <property type="entry name" value="TRAPPC6A_Trs33"/>
    <property type="match status" value="1"/>
</dbReference>
<dbReference type="PANTHER" id="PTHR12817">
    <property type="entry name" value="TRAFFICKING PROTEIN PARTICLE COMPLEX SUBUNIT 6B"/>
    <property type="match status" value="1"/>
</dbReference>
<reference evidence="4" key="1">
    <citation type="journal article" date="2020" name="Stud. Mycol.">
        <title>101 Dothideomycetes genomes: A test case for predicting lifestyles and emergence of pathogens.</title>
        <authorList>
            <person name="Haridas S."/>
            <person name="Albert R."/>
            <person name="Binder M."/>
            <person name="Bloem J."/>
            <person name="LaButti K."/>
            <person name="Salamov A."/>
            <person name="Andreopoulos B."/>
            <person name="Baker S."/>
            <person name="Barry K."/>
            <person name="Bills G."/>
            <person name="Bluhm B."/>
            <person name="Cannon C."/>
            <person name="Castanera R."/>
            <person name="Culley D."/>
            <person name="Daum C."/>
            <person name="Ezra D."/>
            <person name="Gonzalez J."/>
            <person name="Henrissat B."/>
            <person name="Kuo A."/>
            <person name="Liang C."/>
            <person name="Lipzen A."/>
            <person name="Lutzoni F."/>
            <person name="Magnuson J."/>
            <person name="Mondo S."/>
            <person name="Nolan M."/>
            <person name="Ohm R."/>
            <person name="Pangilinan J."/>
            <person name="Park H.-J."/>
            <person name="Ramirez L."/>
            <person name="Alfaro M."/>
            <person name="Sun H."/>
            <person name="Tritt A."/>
            <person name="Yoshinaga Y."/>
            <person name="Zwiers L.-H."/>
            <person name="Turgeon B."/>
            <person name="Goodwin S."/>
            <person name="Spatafora J."/>
            <person name="Crous P."/>
            <person name="Grigoriev I."/>
        </authorList>
    </citation>
    <scope>NUCLEOTIDE SEQUENCE [LARGE SCALE GENOMIC DNA]</scope>
    <source>
        <strain evidence="4">CECT 20119</strain>
    </source>
</reference>
<dbReference type="Proteomes" id="UP000799538">
    <property type="component" value="Unassembled WGS sequence"/>
</dbReference>
<dbReference type="GO" id="GO:0030008">
    <property type="term" value="C:TRAPP complex"/>
    <property type="evidence" value="ECO:0007669"/>
    <property type="project" value="TreeGrafter"/>
</dbReference>
<evidence type="ECO:0000313" key="4">
    <source>
        <dbReference type="Proteomes" id="UP000799538"/>
    </source>
</evidence>
<dbReference type="PANTHER" id="PTHR12817:SF0">
    <property type="entry name" value="GEO08327P1"/>
    <property type="match status" value="1"/>
</dbReference>
<organism evidence="3 4">
    <name type="scientific">Elsinoe ampelina</name>
    <dbReference type="NCBI Taxonomy" id="302913"/>
    <lineage>
        <taxon>Eukaryota</taxon>
        <taxon>Fungi</taxon>
        <taxon>Dikarya</taxon>
        <taxon>Ascomycota</taxon>
        <taxon>Pezizomycotina</taxon>
        <taxon>Dothideomycetes</taxon>
        <taxon>Dothideomycetidae</taxon>
        <taxon>Myriangiales</taxon>
        <taxon>Elsinoaceae</taxon>
        <taxon>Elsinoe</taxon>
    </lineage>
</organism>
<dbReference type="InterPro" id="IPR007194">
    <property type="entry name" value="TRAPP_component"/>
</dbReference>
<comment type="similarity">
    <text evidence="1">Belongs to the TRAPP small subunits family. BET3 subfamily.</text>
</comment>
<dbReference type="GO" id="GO:0005801">
    <property type="term" value="C:cis-Golgi network"/>
    <property type="evidence" value="ECO:0007669"/>
    <property type="project" value="TreeGrafter"/>
</dbReference>
<dbReference type="Pfam" id="PF04051">
    <property type="entry name" value="TRAPP"/>
    <property type="match status" value="1"/>
</dbReference>
<protein>
    <submittedName>
        <fullName evidence="3">Transport protein particle component</fullName>
    </submittedName>
</protein>
<dbReference type="SUPFAM" id="SSF111126">
    <property type="entry name" value="Ligand-binding domain in the NO signalling and Golgi transport"/>
    <property type="match status" value="1"/>
</dbReference>
<sequence length="253" mass="27278">MSRPPPPPDPDAPKLAASAFDFLLIELVPMAYRIQTDLAAREEELVTQASLLHLFPAKGKGKRKAVVSQAGTEGGKSAVGNAGGPGEGTAGTTVGTVGAGTTEAGGEEEDEQVREAVFFRLDRLGYRVGQGLVERFASDLPRPTTHLDMIKFVCKDLWMRVFRKNIDNLKTNHRGTFVLTDSRFQPLSRMSVDRKLGPKGVDQALAKAQAFLWFPCGVIRGALQGFGMNVTVNAETTDLPVATFQIRVVGAKP</sequence>
<gene>
    <name evidence="3" type="ORF">BDZ85DRAFT_316181</name>
</gene>
<evidence type="ECO:0000256" key="1">
    <source>
        <dbReference type="ARBA" id="ARBA00006218"/>
    </source>
</evidence>
<dbReference type="AlphaFoldDB" id="A0A6A6GM50"/>
<keyword evidence="4" id="KW-1185">Reference proteome</keyword>
<dbReference type="GO" id="GO:0005802">
    <property type="term" value="C:trans-Golgi network"/>
    <property type="evidence" value="ECO:0007669"/>
    <property type="project" value="TreeGrafter"/>
</dbReference>
<dbReference type="InterPro" id="IPR024096">
    <property type="entry name" value="NO_sig/Golgi_transp_ligand-bd"/>
</dbReference>
<dbReference type="InterPro" id="IPR037992">
    <property type="entry name" value="TRAPPC6/Trs33"/>
</dbReference>
<feature type="region of interest" description="Disordered" evidence="2">
    <location>
        <begin position="66"/>
        <end position="94"/>
    </location>
</feature>